<dbReference type="OrthoDB" id="1166551at2759"/>
<dbReference type="Proteomes" id="UP000238479">
    <property type="component" value="Chromosome 5"/>
</dbReference>
<evidence type="ECO:0000256" key="1">
    <source>
        <dbReference type="SAM" id="Coils"/>
    </source>
</evidence>
<dbReference type="EMBL" id="PDCK01000043">
    <property type="protein sequence ID" value="PRQ35353.1"/>
    <property type="molecule type" value="Genomic_DNA"/>
</dbReference>
<reference evidence="3 4" key="1">
    <citation type="journal article" date="2018" name="Nat. Genet.">
        <title>The Rosa genome provides new insights in the design of modern roses.</title>
        <authorList>
            <person name="Bendahmane M."/>
        </authorList>
    </citation>
    <scope>NUCLEOTIDE SEQUENCE [LARGE SCALE GENOMIC DNA]</scope>
    <source>
        <strain evidence="4">cv. Old Blush</strain>
    </source>
</reference>
<dbReference type="Pfam" id="PF03004">
    <property type="entry name" value="Transposase_24"/>
    <property type="match status" value="1"/>
</dbReference>
<feature type="coiled-coil region" evidence="1">
    <location>
        <begin position="121"/>
        <end position="148"/>
    </location>
</feature>
<dbReference type="InterPro" id="IPR004252">
    <property type="entry name" value="Probable_transposase_24"/>
</dbReference>
<evidence type="ECO:0000313" key="4">
    <source>
        <dbReference type="Proteomes" id="UP000238479"/>
    </source>
</evidence>
<sequence>MVHTTGSVPMAKYIKEEIDRTGVEPSPIECFKRFHVSKAKNEEGEHWISEKAKDLYETMHTQKRLEEAFGEESEEVDEWGIYKAVIGGPSHGRIRGLGDGMIPPKDEDVDSSSHTCNKRPCMAREKELEQVNEKVTTLTNQLEDLKQVVMTLLSKNSTHSECATEAPSTGNTTGTSGANHEDT</sequence>
<keyword evidence="1" id="KW-0175">Coiled coil</keyword>
<feature type="region of interest" description="Disordered" evidence="2">
    <location>
        <begin position="158"/>
        <end position="183"/>
    </location>
</feature>
<gene>
    <name evidence="3" type="ORF">RchiOBHm_Chr5g0079051</name>
</gene>
<accession>A0A2P6QMD7</accession>
<proteinExistence type="predicted"/>
<feature type="compositionally biased region" description="Low complexity" evidence="2">
    <location>
        <begin position="168"/>
        <end position="177"/>
    </location>
</feature>
<evidence type="ECO:0000313" key="3">
    <source>
        <dbReference type="EMBL" id="PRQ35353.1"/>
    </source>
</evidence>
<comment type="caution">
    <text evidence="3">The sequence shown here is derived from an EMBL/GenBank/DDBJ whole genome shotgun (WGS) entry which is preliminary data.</text>
</comment>
<keyword evidence="4" id="KW-1185">Reference proteome</keyword>
<name>A0A2P6QMD7_ROSCH</name>
<evidence type="ECO:0000256" key="2">
    <source>
        <dbReference type="SAM" id="MobiDB-lite"/>
    </source>
</evidence>
<organism evidence="3 4">
    <name type="scientific">Rosa chinensis</name>
    <name type="common">China rose</name>
    <dbReference type="NCBI Taxonomy" id="74649"/>
    <lineage>
        <taxon>Eukaryota</taxon>
        <taxon>Viridiplantae</taxon>
        <taxon>Streptophyta</taxon>
        <taxon>Embryophyta</taxon>
        <taxon>Tracheophyta</taxon>
        <taxon>Spermatophyta</taxon>
        <taxon>Magnoliopsida</taxon>
        <taxon>eudicotyledons</taxon>
        <taxon>Gunneridae</taxon>
        <taxon>Pentapetalae</taxon>
        <taxon>rosids</taxon>
        <taxon>fabids</taxon>
        <taxon>Rosales</taxon>
        <taxon>Rosaceae</taxon>
        <taxon>Rosoideae</taxon>
        <taxon>Rosoideae incertae sedis</taxon>
        <taxon>Rosa</taxon>
    </lineage>
</organism>
<protein>
    <submittedName>
        <fullName evidence="3">Putative transposase, Ptta/En/Spm, plant</fullName>
    </submittedName>
</protein>
<dbReference type="Gramene" id="PRQ35353">
    <property type="protein sequence ID" value="PRQ35353"/>
    <property type="gene ID" value="RchiOBHm_Chr5g0079051"/>
</dbReference>
<dbReference type="AlphaFoldDB" id="A0A2P6QMD7"/>